<dbReference type="PANTHER" id="PTHR12785:SF6">
    <property type="entry name" value="SPLICING FACTOR 3B SUBUNIT 2"/>
    <property type="match status" value="1"/>
</dbReference>
<reference evidence="3" key="1">
    <citation type="journal article" date="2014" name="Nucleic Acids Res.">
        <title>The evolutionary dynamics of variant antigen genes in Babesia reveal a history of genomic innovation underlying host-parasite interaction.</title>
        <authorList>
            <person name="Jackson A.P."/>
            <person name="Otto T.D."/>
            <person name="Darby A."/>
            <person name="Ramaprasad A."/>
            <person name="Xia D."/>
            <person name="Echaide I.E."/>
            <person name="Farber M."/>
            <person name="Gahlot S."/>
            <person name="Gamble J."/>
            <person name="Gupta D."/>
            <person name="Gupta Y."/>
            <person name="Jackson L."/>
            <person name="Malandrin L."/>
            <person name="Malas T.B."/>
            <person name="Moussa E."/>
            <person name="Nair M."/>
            <person name="Reid A.J."/>
            <person name="Sanders M."/>
            <person name="Sharma J."/>
            <person name="Tracey A."/>
            <person name="Quail M.A."/>
            <person name="Weir W."/>
            <person name="Wastling J.M."/>
            <person name="Hall N."/>
            <person name="Willadsen P."/>
            <person name="Lingelbach K."/>
            <person name="Shiels B."/>
            <person name="Tait A."/>
            <person name="Berriman M."/>
            <person name="Allred D.R."/>
            <person name="Pain A."/>
        </authorList>
    </citation>
    <scope>NUCLEOTIDE SEQUENCE</scope>
    <source>
        <strain evidence="3">1802A</strain>
    </source>
</reference>
<name>A0AAD9LH32_BABDI</name>
<evidence type="ECO:0000313" key="3">
    <source>
        <dbReference type="EMBL" id="KAK1936230.1"/>
    </source>
</evidence>
<dbReference type="GO" id="GO:0005634">
    <property type="term" value="C:nucleus"/>
    <property type="evidence" value="ECO:0007669"/>
    <property type="project" value="InterPro"/>
</dbReference>
<evidence type="ECO:0000259" key="2">
    <source>
        <dbReference type="SMART" id="SM00581"/>
    </source>
</evidence>
<feature type="compositionally biased region" description="Low complexity" evidence="1">
    <location>
        <begin position="41"/>
        <end position="51"/>
    </location>
</feature>
<gene>
    <name evidence="3" type="ORF">X943_002251</name>
</gene>
<dbReference type="InterPro" id="IPR006568">
    <property type="entry name" value="PSP_pro-rich"/>
</dbReference>
<dbReference type="Pfam" id="PF04037">
    <property type="entry name" value="DUF382"/>
    <property type="match status" value="1"/>
</dbReference>
<sequence>MQPETPVYSGDAAIVKILRKRRESTAKNYIKKLKKKRKGKSSSAEESQANAERLRQRLKEYFTDFEERLKDAEDVDVKYVIPSNVDGEFKDVFQRFAQLERMSLDLEPLPEEAEEPVDNDFDSSDEEEDESRRTMSSKKRLKLMNRPTLAQLKQIADKPEVVEFWDTTAPDPRFLVWLKAQRNSVPVPSHWSEKMRYMQTRRGYDKPAYKLPPYIEDTKIAEIRSALKEKEANKSLKQKQREKVRPKAHRMDINYQILHDAFFKYATKPPMSRYGDVYYEGKEMELRMRHYKPGHLSQRLKKALGVGENAPPPWLINMQRFGPPPSYPNLKIPGVNAPLPEGASFGFHAGGWGQLPTDDSGNPLFGYIDSNYYEDSHIDKTFWGELPKDETDEEEESESEEEEEPKEEGTDVVAPVADIPIPVVNTGLDTPLDLRPGMDPPRAMPRKAYTVLEPKANNRNAGALFGSQVTYSMPPVATPVAPMVGKTGAATPIGGMVTPSLNIDGAMSADGVMRQLRYHETKAKLVQEAAGQVIHEPSEAKRAKKKKEFKF</sequence>
<feature type="compositionally biased region" description="Acidic residues" evidence="1">
    <location>
        <begin position="108"/>
        <end position="129"/>
    </location>
</feature>
<feature type="compositionally biased region" description="Basic residues" evidence="1">
    <location>
        <begin position="30"/>
        <end position="40"/>
    </location>
</feature>
<dbReference type="Proteomes" id="UP001195914">
    <property type="component" value="Unassembled WGS sequence"/>
</dbReference>
<dbReference type="PANTHER" id="PTHR12785">
    <property type="entry name" value="SPLICING FACTOR 3B"/>
    <property type="match status" value="1"/>
</dbReference>
<proteinExistence type="predicted"/>
<dbReference type="Pfam" id="PF04046">
    <property type="entry name" value="PSP"/>
    <property type="match status" value="1"/>
</dbReference>
<evidence type="ECO:0000313" key="4">
    <source>
        <dbReference type="Proteomes" id="UP001195914"/>
    </source>
</evidence>
<keyword evidence="4" id="KW-1185">Reference proteome</keyword>
<accession>A0AAD9LH32</accession>
<organism evidence="3 4">
    <name type="scientific">Babesia divergens</name>
    <dbReference type="NCBI Taxonomy" id="32595"/>
    <lineage>
        <taxon>Eukaryota</taxon>
        <taxon>Sar</taxon>
        <taxon>Alveolata</taxon>
        <taxon>Apicomplexa</taxon>
        <taxon>Aconoidasida</taxon>
        <taxon>Piroplasmida</taxon>
        <taxon>Babesiidae</taxon>
        <taxon>Babesia</taxon>
    </lineage>
</organism>
<dbReference type="EMBL" id="JAHBMH010000044">
    <property type="protein sequence ID" value="KAK1936230.1"/>
    <property type="molecule type" value="Genomic_DNA"/>
</dbReference>
<feature type="domain" description="PSP proline-rich" evidence="2">
    <location>
        <begin position="288"/>
        <end position="341"/>
    </location>
</feature>
<dbReference type="SMART" id="SM00581">
    <property type="entry name" value="PSP"/>
    <property type="match status" value="1"/>
</dbReference>
<feature type="region of interest" description="Disordered" evidence="1">
    <location>
        <begin position="386"/>
        <end position="412"/>
    </location>
</feature>
<evidence type="ECO:0000256" key="1">
    <source>
        <dbReference type="SAM" id="MobiDB-lite"/>
    </source>
</evidence>
<protein>
    <submittedName>
        <fullName evidence="3">Splicing factor 3B subunit 2</fullName>
    </submittedName>
</protein>
<dbReference type="AlphaFoldDB" id="A0AAD9LH32"/>
<dbReference type="InterPro" id="IPR007180">
    <property type="entry name" value="DUF382"/>
</dbReference>
<reference evidence="3" key="2">
    <citation type="submission" date="2021-05" db="EMBL/GenBank/DDBJ databases">
        <authorList>
            <person name="Pain A."/>
        </authorList>
    </citation>
    <scope>NUCLEOTIDE SEQUENCE</scope>
    <source>
        <strain evidence="3">1802A</strain>
    </source>
</reference>
<feature type="region of interest" description="Disordered" evidence="1">
    <location>
        <begin position="105"/>
        <end position="138"/>
    </location>
</feature>
<comment type="caution">
    <text evidence="3">The sequence shown here is derived from an EMBL/GenBank/DDBJ whole genome shotgun (WGS) entry which is preliminary data.</text>
</comment>
<feature type="compositionally biased region" description="Acidic residues" evidence="1">
    <location>
        <begin position="390"/>
        <end position="406"/>
    </location>
</feature>
<dbReference type="InterPro" id="IPR052584">
    <property type="entry name" value="U2_snRNP_Complex_Component"/>
</dbReference>
<feature type="region of interest" description="Disordered" evidence="1">
    <location>
        <begin position="30"/>
        <end position="53"/>
    </location>
</feature>